<dbReference type="PANTHER" id="PTHR14969">
    <property type="entry name" value="SPHINGOSINE-1-PHOSPHATE PHOSPHOHYDROLASE"/>
    <property type="match status" value="1"/>
</dbReference>
<evidence type="ECO:0000256" key="6">
    <source>
        <dbReference type="ARBA" id="ARBA00023136"/>
    </source>
</evidence>
<name>A0A2T5V8L5_9HYPH</name>
<dbReference type="PANTHER" id="PTHR14969:SF62">
    <property type="entry name" value="DECAPRENYLPHOSPHORYL-5-PHOSPHORIBOSE PHOSPHATASE RV3807C-RELATED"/>
    <property type="match status" value="1"/>
</dbReference>
<keyword evidence="6 7" id="KW-0472">Membrane</keyword>
<keyword evidence="2" id="KW-1003">Cell membrane</keyword>
<accession>A0A2T5V8L5</accession>
<evidence type="ECO:0000256" key="4">
    <source>
        <dbReference type="ARBA" id="ARBA00022801"/>
    </source>
</evidence>
<evidence type="ECO:0000256" key="5">
    <source>
        <dbReference type="ARBA" id="ARBA00022989"/>
    </source>
</evidence>
<dbReference type="Proteomes" id="UP000244081">
    <property type="component" value="Unassembled WGS sequence"/>
</dbReference>
<evidence type="ECO:0000313" key="9">
    <source>
        <dbReference type="EMBL" id="PTW60109.1"/>
    </source>
</evidence>
<keyword evidence="5 7" id="KW-1133">Transmembrane helix</keyword>
<evidence type="ECO:0000256" key="2">
    <source>
        <dbReference type="ARBA" id="ARBA00022475"/>
    </source>
</evidence>
<dbReference type="Pfam" id="PF01569">
    <property type="entry name" value="PAP2"/>
    <property type="match status" value="1"/>
</dbReference>
<keyword evidence="3 7" id="KW-0812">Transmembrane</keyword>
<feature type="transmembrane region" description="Helical" evidence="7">
    <location>
        <begin position="112"/>
        <end position="131"/>
    </location>
</feature>
<organism evidence="9 10">
    <name type="scientific">Breoghania corrubedonensis</name>
    <dbReference type="NCBI Taxonomy" id="665038"/>
    <lineage>
        <taxon>Bacteria</taxon>
        <taxon>Pseudomonadati</taxon>
        <taxon>Pseudomonadota</taxon>
        <taxon>Alphaproteobacteria</taxon>
        <taxon>Hyphomicrobiales</taxon>
        <taxon>Stappiaceae</taxon>
        <taxon>Breoghania</taxon>
    </lineage>
</organism>
<feature type="transmembrane region" description="Helical" evidence="7">
    <location>
        <begin position="143"/>
        <end position="163"/>
    </location>
</feature>
<comment type="caution">
    <text evidence="9">The sequence shown here is derived from an EMBL/GenBank/DDBJ whole genome shotgun (WGS) entry which is preliminary data.</text>
</comment>
<dbReference type="InterPro" id="IPR036938">
    <property type="entry name" value="PAP2/HPO_sf"/>
</dbReference>
<sequence>MNDKKQDGSFGRITDGETMTGLRARLSRAGRRMRANAKLLKANLRRRHPRAARAHDPLPPGHRPQDLLAILLLSVGIAVIALDRASYPWIHSLPRDYTEFFRTITDIGKSHWMLWTTGLFLVLTMALDWRHVAWRTRASLTLIWTYCAFIFFSIAASGVIALVLKWCLGRPRPKLFETVGPLGFDFLAFNISYTSFPSGHATSVAALAASLCLIFPAWLWLIAVCGFWLIFSRIMVGAHYPSDVIAGTLLGVSVTLWTARYMAVRHLGFAIVPGKGIRPIAGGRTLARAFSTLGRSLVHARLFGGERLEPVRPNDNETQSDDR</sequence>
<dbReference type="Gene3D" id="1.20.144.10">
    <property type="entry name" value="Phosphatidic acid phosphatase type 2/haloperoxidase"/>
    <property type="match status" value="2"/>
</dbReference>
<dbReference type="GO" id="GO:0016787">
    <property type="term" value="F:hydrolase activity"/>
    <property type="evidence" value="ECO:0007669"/>
    <property type="project" value="UniProtKB-KW"/>
</dbReference>
<proteinExistence type="predicted"/>
<dbReference type="SMART" id="SM00014">
    <property type="entry name" value="acidPPc"/>
    <property type="match status" value="1"/>
</dbReference>
<dbReference type="SUPFAM" id="SSF48317">
    <property type="entry name" value="Acid phosphatase/Vanadium-dependent haloperoxidase"/>
    <property type="match status" value="1"/>
</dbReference>
<dbReference type="InterPro" id="IPR000326">
    <property type="entry name" value="PAP2/HPO"/>
</dbReference>
<evidence type="ECO:0000256" key="3">
    <source>
        <dbReference type="ARBA" id="ARBA00022692"/>
    </source>
</evidence>
<evidence type="ECO:0000256" key="1">
    <source>
        <dbReference type="ARBA" id="ARBA00004651"/>
    </source>
</evidence>
<dbReference type="EMBL" id="QAYG01000005">
    <property type="protein sequence ID" value="PTW60109.1"/>
    <property type="molecule type" value="Genomic_DNA"/>
</dbReference>
<dbReference type="AlphaFoldDB" id="A0A2T5V8L5"/>
<feature type="transmembrane region" description="Helical" evidence="7">
    <location>
        <begin position="205"/>
        <end position="231"/>
    </location>
</feature>
<gene>
    <name evidence="9" type="ORF">C8N35_105111</name>
</gene>
<feature type="transmembrane region" description="Helical" evidence="7">
    <location>
        <begin position="67"/>
        <end position="85"/>
    </location>
</feature>
<feature type="domain" description="Phosphatidic acid phosphatase type 2/haloperoxidase" evidence="8">
    <location>
        <begin position="145"/>
        <end position="259"/>
    </location>
</feature>
<comment type="subcellular location">
    <subcellularLocation>
        <location evidence="1">Cell membrane</location>
        <topology evidence="1">Multi-pass membrane protein</topology>
    </subcellularLocation>
</comment>
<dbReference type="RefSeq" id="WP_210203533.1">
    <property type="nucleotide sequence ID" value="NZ_QAYG01000005.1"/>
</dbReference>
<keyword evidence="10" id="KW-1185">Reference proteome</keyword>
<evidence type="ECO:0000313" key="10">
    <source>
        <dbReference type="Proteomes" id="UP000244081"/>
    </source>
</evidence>
<evidence type="ECO:0000259" key="8">
    <source>
        <dbReference type="SMART" id="SM00014"/>
    </source>
</evidence>
<reference evidence="9 10" key="1">
    <citation type="submission" date="2018-04" db="EMBL/GenBank/DDBJ databases">
        <title>Genomic Encyclopedia of Archaeal and Bacterial Type Strains, Phase II (KMG-II): from individual species to whole genera.</title>
        <authorList>
            <person name="Goeker M."/>
        </authorList>
    </citation>
    <scope>NUCLEOTIDE SEQUENCE [LARGE SCALE GENOMIC DNA]</scope>
    <source>
        <strain evidence="9 10">DSM 23382</strain>
    </source>
</reference>
<dbReference type="GO" id="GO:0005886">
    <property type="term" value="C:plasma membrane"/>
    <property type="evidence" value="ECO:0007669"/>
    <property type="project" value="UniProtKB-SubCell"/>
</dbReference>
<evidence type="ECO:0000256" key="7">
    <source>
        <dbReference type="SAM" id="Phobius"/>
    </source>
</evidence>
<protein>
    <submittedName>
        <fullName evidence="9">Undecaprenyl-diphosphatase</fullName>
    </submittedName>
</protein>
<keyword evidence="4" id="KW-0378">Hydrolase</keyword>